<proteinExistence type="predicted"/>
<comment type="caution">
    <text evidence="2">The sequence shown here is derived from an EMBL/GenBank/DDBJ whole genome shotgun (WGS) entry which is preliminary data.</text>
</comment>
<sequence length="105" mass="11474">MSAIELPVTTKRSARFKRFSWNQAHDGTFPPLAVSKRMPMAHTDSESNAKPNAIAQKKASKIFGKKRKGAYLGPSWDDEAGSLPTSADAGELDFDALLSQMVSYN</sequence>
<name>A0A9W8IEN1_9FUNG</name>
<dbReference type="AlphaFoldDB" id="A0A9W8IEN1"/>
<dbReference type="Proteomes" id="UP001139887">
    <property type="component" value="Unassembled WGS sequence"/>
</dbReference>
<evidence type="ECO:0000256" key="1">
    <source>
        <dbReference type="SAM" id="MobiDB-lite"/>
    </source>
</evidence>
<reference evidence="2" key="1">
    <citation type="submission" date="2022-07" db="EMBL/GenBank/DDBJ databases">
        <title>Phylogenomic reconstructions and comparative analyses of Kickxellomycotina fungi.</title>
        <authorList>
            <person name="Reynolds N.K."/>
            <person name="Stajich J.E."/>
            <person name="Barry K."/>
            <person name="Grigoriev I.V."/>
            <person name="Crous P."/>
            <person name="Smith M.E."/>
        </authorList>
    </citation>
    <scope>NUCLEOTIDE SEQUENCE</scope>
    <source>
        <strain evidence="2">NRRL 1566</strain>
    </source>
</reference>
<evidence type="ECO:0000313" key="3">
    <source>
        <dbReference type="Proteomes" id="UP001139887"/>
    </source>
</evidence>
<evidence type="ECO:0000313" key="2">
    <source>
        <dbReference type="EMBL" id="KAJ2848759.1"/>
    </source>
</evidence>
<keyword evidence="3" id="KW-1185">Reference proteome</keyword>
<dbReference type="OrthoDB" id="5565855at2759"/>
<feature type="region of interest" description="Disordered" evidence="1">
    <location>
        <begin position="30"/>
        <end position="50"/>
    </location>
</feature>
<accession>A0A9W8IEN1</accession>
<protein>
    <submittedName>
        <fullName evidence="2">Uncharacterized protein</fullName>
    </submittedName>
</protein>
<dbReference type="EMBL" id="JANBUW010000136">
    <property type="protein sequence ID" value="KAJ2848759.1"/>
    <property type="molecule type" value="Genomic_DNA"/>
</dbReference>
<gene>
    <name evidence="2" type="ORF">IWW36_003103</name>
</gene>
<organism evidence="2 3">
    <name type="scientific">Coemansia brasiliensis</name>
    <dbReference type="NCBI Taxonomy" id="2650707"/>
    <lineage>
        <taxon>Eukaryota</taxon>
        <taxon>Fungi</taxon>
        <taxon>Fungi incertae sedis</taxon>
        <taxon>Zoopagomycota</taxon>
        <taxon>Kickxellomycotina</taxon>
        <taxon>Kickxellomycetes</taxon>
        <taxon>Kickxellales</taxon>
        <taxon>Kickxellaceae</taxon>
        <taxon>Coemansia</taxon>
    </lineage>
</organism>